<feature type="region of interest" description="Disordered" evidence="1">
    <location>
        <begin position="35"/>
        <end position="107"/>
    </location>
</feature>
<dbReference type="EMBL" id="CP159534">
    <property type="protein sequence ID" value="XCJ69186.1"/>
    <property type="molecule type" value="Genomic_DNA"/>
</dbReference>
<dbReference type="KEGG" id="stac:ABII15_04025"/>
<organism evidence="3">
    <name type="scientific">Streptomyces tabacisoli</name>
    <dbReference type="NCBI Taxonomy" id="3156398"/>
    <lineage>
        <taxon>Bacteria</taxon>
        <taxon>Bacillati</taxon>
        <taxon>Actinomycetota</taxon>
        <taxon>Actinomycetes</taxon>
        <taxon>Kitasatosporales</taxon>
        <taxon>Streptomycetaceae</taxon>
        <taxon>Streptomyces</taxon>
    </lineage>
</organism>
<evidence type="ECO:0000313" key="3">
    <source>
        <dbReference type="EMBL" id="XCJ69186.1"/>
    </source>
</evidence>
<protein>
    <recommendedName>
        <fullName evidence="4">Lipoprotein</fullName>
    </recommendedName>
</protein>
<reference evidence="3" key="1">
    <citation type="submission" date="2024-06" db="EMBL/GenBank/DDBJ databases">
        <title>Streptomyces sp. strain HUAS MG91 genome sequences.</title>
        <authorList>
            <person name="Mo P."/>
        </authorList>
    </citation>
    <scope>NUCLEOTIDE SEQUENCE</scope>
    <source>
        <strain evidence="3">HUAS MG91</strain>
    </source>
</reference>
<accession>A0AAU8IM52</accession>
<feature type="chain" id="PRO_5043549273" description="Lipoprotein" evidence="2">
    <location>
        <begin position="31"/>
        <end position="234"/>
    </location>
</feature>
<sequence length="234" mass="24302">MRVNRRRALRNGLRACALGAAVTAALTLTACDQSNADAKPTRAASPSGSGPSSPSADSASPSTSAAAPSAEPATSTSTPGRARPDGWKFAHRQKPPTGSVCDHDGQGPYAKIESVSMGGESPTLVGLVLGHYDCEGASPRFVPSSATGAATDVLVDTNHLKTVVGGRIATRMGTRTPAVGPFLDELARMQDKGELKGAKAPEFWFRIDAPSDDVNAMPDDTSRLVYLYQLVDAH</sequence>
<dbReference type="RefSeq" id="WP_353940871.1">
    <property type="nucleotide sequence ID" value="NZ_CP159534.1"/>
</dbReference>
<feature type="signal peptide" evidence="2">
    <location>
        <begin position="1"/>
        <end position="30"/>
    </location>
</feature>
<dbReference type="PROSITE" id="PS51257">
    <property type="entry name" value="PROKAR_LIPOPROTEIN"/>
    <property type="match status" value="1"/>
</dbReference>
<proteinExistence type="predicted"/>
<dbReference type="AlphaFoldDB" id="A0AAU8IM52"/>
<gene>
    <name evidence="3" type="ORF">ABII15_04025</name>
</gene>
<feature type="compositionally biased region" description="Low complexity" evidence="1">
    <location>
        <begin position="41"/>
        <end position="80"/>
    </location>
</feature>
<evidence type="ECO:0000256" key="1">
    <source>
        <dbReference type="SAM" id="MobiDB-lite"/>
    </source>
</evidence>
<name>A0AAU8IM52_9ACTN</name>
<keyword evidence="2" id="KW-0732">Signal</keyword>
<evidence type="ECO:0008006" key="4">
    <source>
        <dbReference type="Google" id="ProtNLM"/>
    </source>
</evidence>
<evidence type="ECO:0000256" key="2">
    <source>
        <dbReference type="SAM" id="SignalP"/>
    </source>
</evidence>